<dbReference type="AlphaFoldDB" id="G5JNV6"/>
<dbReference type="PANTHER" id="PTHR42711">
    <property type="entry name" value="ABC TRANSPORTER ATP-BINDING PROTEIN"/>
    <property type="match status" value="1"/>
</dbReference>
<gene>
    <name evidence="6" type="ORF">STRCR_1487</name>
</gene>
<dbReference type="Gene3D" id="3.40.50.300">
    <property type="entry name" value="P-loop containing nucleotide triphosphate hydrolases"/>
    <property type="match status" value="1"/>
</dbReference>
<dbReference type="InterPro" id="IPR017871">
    <property type="entry name" value="ABC_transporter-like_CS"/>
</dbReference>
<dbReference type="Pfam" id="PF00005">
    <property type="entry name" value="ABC_tran"/>
    <property type="match status" value="1"/>
</dbReference>
<name>G5JNV6_STRCG</name>
<dbReference type="PROSITE" id="PS50893">
    <property type="entry name" value="ABC_TRANSPORTER_2"/>
    <property type="match status" value="1"/>
</dbReference>
<dbReference type="GO" id="GO:0005524">
    <property type="term" value="F:ATP binding"/>
    <property type="evidence" value="ECO:0007669"/>
    <property type="project" value="UniProtKB-KW"/>
</dbReference>
<feature type="domain" description="ABC transporter" evidence="5">
    <location>
        <begin position="4"/>
        <end position="225"/>
    </location>
</feature>
<organism evidence="6 7">
    <name type="scientific">Streptococcus criceti HS-6</name>
    <dbReference type="NCBI Taxonomy" id="873449"/>
    <lineage>
        <taxon>Bacteria</taxon>
        <taxon>Bacillati</taxon>
        <taxon>Bacillota</taxon>
        <taxon>Bacilli</taxon>
        <taxon>Lactobacillales</taxon>
        <taxon>Streptococcaceae</taxon>
        <taxon>Streptococcus</taxon>
    </lineage>
</organism>
<evidence type="ECO:0000313" key="6">
    <source>
        <dbReference type="EMBL" id="EHI74219.1"/>
    </source>
</evidence>
<proteinExistence type="inferred from homology"/>
<evidence type="ECO:0000256" key="1">
    <source>
        <dbReference type="ARBA" id="ARBA00005417"/>
    </source>
</evidence>
<dbReference type="PROSITE" id="PS00211">
    <property type="entry name" value="ABC_TRANSPORTER_1"/>
    <property type="match status" value="1"/>
</dbReference>
<dbReference type="InterPro" id="IPR003439">
    <property type="entry name" value="ABC_transporter-like_ATP-bd"/>
</dbReference>
<comment type="caution">
    <text evidence="6">The sequence shown here is derived from an EMBL/GenBank/DDBJ whole genome shotgun (WGS) entry which is preliminary data.</text>
</comment>
<dbReference type="STRING" id="873449.STRCR_1487"/>
<dbReference type="SMART" id="SM00382">
    <property type="entry name" value="AAA"/>
    <property type="match status" value="1"/>
</dbReference>
<protein>
    <submittedName>
        <fullName evidence="6">Epidermin immunity protein F family protein</fullName>
    </submittedName>
</protein>
<dbReference type="InterPro" id="IPR027417">
    <property type="entry name" value="P-loop_NTPase"/>
</dbReference>
<evidence type="ECO:0000256" key="4">
    <source>
        <dbReference type="ARBA" id="ARBA00022840"/>
    </source>
</evidence>
<keyword evidence="3" id="KW-0547">Nucleotide-binding</keyword>
<dbReference type="PANTHER" id="PTHR42711:SF5">
    <property type="entry name" value="ABC TRANSPORTER ATP-BINDING PROTEIN NATA"/>
    <property type="match status" value="1"/>
</dbReference>
<dbReference type="GO" id="GO:0016887">
    <property type="term" value="F:ATP hydrolysis activity"/>
    <property type="evidence" value="ECO:0007669"/>
    <property type="project" value="InterPro"/>
</dbReference>
<evidence type="ECO:0000313" key="7">
    <source>
        <dbReference type="Proteomes" id="UP000004322"/>
    </source>
</evidence>
<keyword evidence="7" id="KW-1185">Reference proteome</keyword>
<accession>G5JNV6</accession>
<evidence type="ECO:0000259" key="5">
    <source>
        <dbReference type="PROSITE" id="PS50893"/>
    </source>
</evidence>
<dbReference type="CDD" id="cd03230">
    <property type="entry name" value="ABC_DR_subfamily_A"/>
    <property type="match status" value="1"/>
</dbReference>
<keyword evidence="2" id="KW-0813">Transport</keyword>
<dbReference type="Proteomes" id="UP000004322">
    <property type="component" value="Unassembled WGS sequence"/>
</dbReference>
<dbReference type="RefSeq" id="WP_004227132.1">
    <property type="nucleotide sequence ID" value="NZ_AEUV02000002.1"/>
</dbReference>
<sequence length="237" mass="26979">MNLIEFHHVYKQFRDRKIIKDMNFTIKENEILALLGKNGAGKTTTIRLLLGIINPDKGQISSGMPDFNKKVGAQLQTTPFFEALNIIDNLKLFATFYAVSLSEDEIEQLLKEHNLYEARKTKAAKLSLGQQKRLAIIITTIHQPDLVILDEPSAGLDPSGQREVQQMIQRLKQDGKTVLFASHDMTEIKNIADRVMFLHEGTILESGDPDELIRNYQVTNLEELFYELTANKEDTHV</sequence>
<dbReference type="InterPro" id="IPR003593">
    <property type="entry name" value="AAA+_ATPase"/>
</dbReference>
<dbReference type="InterPro" id="IPR050763">
    <property type="entry name" value="ABC_transporter_ATP-binding"/>
</dbReference>
<keyword evidence="4" id="KW-0067">ATP-binding</keyword>
<comment type="similarity">
    <text evidence="1">Belongs to the ABC transporter superfamily.</text>
</comment>
<evidence type="ECO:0000256" key="3">
    <source>
        <dbReference type="ARBA" id="ARBA00022741"/>
    </source>
</evidence>
<reference evidence="6" key="1">
    <citation type="submission" date="2011-07" db="EMBL/GenBank/DDBJ databases">
        <authorList>
            <person name="Stanhope M.J."/>
            <person name="Durkin A.S."/>
            <person name="Hostetler J."/>
            <person name="Kim M."/>
            <person name="Radune D."/>
            <person name="Singh I."/>
            <person name="Town C.D."/>
        </authorList>
    </citation>
    <scope>NUCLEOTIDE SEQUENCE [LARGE SCALE GENOMIC DNA]</scope>
    <source>
        <strain evidence="6">HS-6</strain>
    </source>
</reference>
<dbReference type="eggNOG" id="COG1131">
    <property type="taxonomic scope" value="Bacteria"/>
</dbReference>
<dbReference type="EMBL" id="AEUV02000002">
    <property type="protein sequence ID" value="EHI74219.1"/>
    <property type="molecule type" value="Genomic_DNA"/>
</dbReference>
<dbReference type="SUPFAM" id="SSF52540">
    <property type="entry name" value="P-loop containing nucleoside triphosphate hydrolases"/>
    <property type="match status" value="1"/>
</dbReference>
<evidence type="ECO:0000256" key="2">
    <source>
        <dbReference type="ARBA" id="ARBA00022448"/>
    </source>
</evidence>
<dbReference type="OrthoDB" id="9804819at2"/>